<dbReference type="GO" id="GO:0003677">
    <property type="term" value="F:DNA binding"/>
    <property type="evidence" value="ECO:0007669"/>
    <property type="project" value="UniProtKB-KW"/>
</dbReference>
<comment type="subcellular location">
    <subcellularLocation>
        <location evidence="1">Nucleus</location>
    </subcellularLocation>
</comment>
<evidence type="ECO:0000313" key="8">
    <source>
        <dbReference type="EMBL" id="KAI7740958.1"/>
    </source>
</evidence>
<feature type="domain" description="Myb-like" evidence="6">
    <location>
        <begin position="85"/>
        <end position="135"/>
    </location>
</feature>
<dbReference type="InterPro" id="IPR017930">
    <property type="entry name" value="Myb_dom"/>
</dbReference>
<evidence type="ECO:0000259" key="6">
    <source>
        <dbReference type="PROSITE" id="PS50090"/>
    </source>
</evidence>
<dbReference type="InterPro" id="IPR015495">
    <property type="entry name" value="Myb_TF_plants"/>
</dbReference>
<proteinExistence type="predicted"/>
<dbReference type="PROSITE" id="PS51294">
    <property type="entry name" value="HTH_MYB"/>
    <property type="match status" value="2"/>
</dbReference>
<dbReference type="PANTHER" id="PTHR10641:SF1277">
    <property type="entry name" value="HOMEODOMAIN-LIKE PROTEIN-RELATED"/>
    <property type="match status" value="1"/>
</dbReference>
<feature type="compositionally biased region" description="Polar residues" evidence="5">
    <location>
        <begin position="144"/>
        <end position="153"/>
    </location>
</feature>
<evidence type="ECO:0000256" key="5">
    <source>
        <dbReference type="SAM" id="MobiDB-lite"/>
    </source>
</evidence>
<feature type="domain" description="Myb-like" evidence="6">
    <location>
        <begin position="32"/>
        <end position="84"/>
    </location>
</feature>
<gene>
    <name evidence="8" type="ORF">M8C21_006869</name>
</gene>
<dbReference type="FunFam" id="1.10.10.60:FF:000001">
    <property type="entry name" value="MYB-related transcription factor"/>
    <property type="match status" value="1"/>
</dbReference>
<sequence>MDQYLTVFSSISIEIKTQLRDKKMRKGSGCDENGLKKGAWTEDEDMKLTAYIKRYGHWNWSLLPKFAGVSRSGKSCRLRWMNYLRPNMKHGNFTEEEDNVIISFHNKLGNKWSTIASKLPGRSDNEIKNRWNTHLKKRVKHDQTVSGSENTRTVEPDQPSPEVNPVVETDVEFQQEDGMLFPGQSESPSSSSSTDLLSCWFSGIDSAGSSDLTPQTFDDEMVGDFWTDSFIPDIKDSSIVLGDNLWSPFNQDHDYMYQSSCLDMLMTDKYLWPTFDTYVKDNEEIN</sequence>
<evidence type="ECO:0000256" key="1">
    <source>
        <dbReference type="ARBA" id="ARBA00004123"/>
    </source>
</evidence>
<keyword evidence="4" id="KW-0539">Nucleus</keyword>
<keyword evidence="2" id="KW-0677">Repeat</keyword>
<evidence type="ECO:0000256" key="4">
    <source>
        <dbReference type="ARBA" id="ARBA00023242"/>
    </source>
</evidence>
<dbReference type="Proteomes" id="UP001206925">
    <property type="component" value="Unassembled WGS sequence"/>
</dbReference>
<dbReference type="SUPFAM" id="SSF46689">
    <property type="entry name" value="Homeodomain-like"/>
    <property type="match status" value="1"/>
</dbReference>
<dbReference type="EMBL" id="JAMZMK010008312">
    <property type="protein sequence ID" value="KAI7740958.1"/>
    <property type="molecule type" value="Genomic_DNA"/>
</dbReference>
<dbReference type="PANTHER" id="PTHR10641">
    <property type="entry name" value="MYB FAMILY TRANSCRIPTION FACTOR"/>
    <property type="match status" value="1"/>
</dbReference>
<evidence type="ECO:0000313" key="9">
    <source>
        <dbReference type="Proteomes" id="UP001206925"/>
    </source>
</evidence>
<feature type="region of interest" description="Disordered" evidence="5">
    <location>
        <begin position="138"/>
        <end position="164"/>
    </location>
</feature>
<reference evidence="8" key="1">
    <citation type="submission" date="2022-06" db="EMBL/GenBank/DDBJ databases">
        <title>Uncovering the hologenomic basis of an extraordinary plant invasion.</title>
        <authorList>
            <person name="Bieker V.C."/>
            <person name="Martin M.D."/>
            <person name="Gilbert T."/>
            <person name="Hodgins K."/>
            <person name="Battlay P."/>
            <person name="Petersen B."/>
            <person name="Wilson J."/>
        </authorList>
    </citation>
    <scope>NUCLEOTIDE SEQUENCE</scope>
    <source>
        <strain evidence="8">AA19_3_7</strain>
        <tissue evidence="8">Leaf</tissue>
    </source>
</reference>
<dbReference type="GO" id="GO:0005634">
    <property type="term" value="C:nucleus"/>
    <property type="evidence" value="ECO:0007669"/>
    <property type="project" value="UniProtKB-SubCell"/>
</dbReference>
<comment type="caution">
    <text evidence="8">The sequence shown here is derived from an EMBL/GenBank/DDBJ whole genome shotgun (WGS) entry which is preliminary data.</text>
</comment>
<dbReference type="AlphaFoldDB" id="A0AAD5CF73"/>
<dbReference type="Pfam" id="PF00249">
    <property type="entry name" value="Myb_DNA-binding"/>
    <property type="match status" value="2"/>
</dbReference>
<accession>A0AAD5CF73</accession>
<feature type="domain" description="HTH myb-type" evidence="7">
    <location>
        <begin position="85"/>
        <end position="139"/>
    </location>
</feature>
<organism evidence="8 9">
    <name type="scientific">Ambrosia artemisiifolia</name>
    <name type="common">Common ragweed</name>
    <dbReference type="NCBI Taxonomy" id="4212"/>
    <lineage>
        <taxon>Eukaryota</taxon>
        <taxon>Viridiplantae</taxon>
        <taxon>Streptophyta</taxon>
        <taxon>Embryophyta</taxon>
        <taxon>Tracheophyta</taxon>
        <taxon>Spermatophyta</taxon>
        <taxon>Magnoliopsida</taxon>
        <taxon>eudicotyledons</taxon>
        <taxon>Gunneridae</taxon>
        <taxon>Pentapetalae</taxon>
        <taxon>asterids</taxon>
        <taxon>campanulids</taxon>
        <taxon>Asterales</taxon>
        <taxon>Asteraceae</taxon>
        <taxon>Asteroideae</taxon>
        <taxon>Heliantheae alliance</taxon>
        <taxon>Heliantheae</taxon>
        <taxon>Ambrosia</taxon>
    </lineage>
</organism>
<name>A0AAD5CF73_AMBAR</name>
<evidence type="ECO:0008006" key="10">
    <source>
        <dbReference type="Google" id="ProtNLM"/>
    </source>
</evidence>
<dbReference type="InterPro" id="IPR009057">
    <property type="entry name" value="Homeodomain-like_sf"/>
</dbReference>
<protein>
    <recommendedName>
        <fullName evidence="10">Homeodomain-like protein</fullName>
    </recommendedName>
</protein>
<keyword evidence="3" id="KW-0238">DNA-binding</keyword>
<feature type="domain" description="HTH myb-type" evidence="7">
    <location>
        <begin position="32"/>
        <end position="84"/>
    </location>
</feature>
<evidence type="ECO:0000256" key="2">
    <source>
        <dbReference type="ARBA" id="ARBA00022737"/>
    </source>
</evidence>
<dbReference type="InterPro" id="IPR001005">
    <property type="entry name" value="SANT/Myb"/>
</dbReference>
<dbReference type="SMART" id="SM00717">
    <property type="entry name" value="SANT"/>
    <property type="match status" value="2"/>
</dbReference>
<dbReference type="PROSITE" id="PS50090">
    <property type="entry name" value="MYB_LIKE"/>
    <property type="match status" value="2"/>
</dbReference>
<keyword evidence="9" id="KW-1185">Reference proteome</keyword>
<evidence type="ECO:0000259" key="7">
    <source>
        <dbReference type="PROSITE" id="PS51294"/>
    </source>
</evidence>
<dbReference type="Gene3D" id="1.10.10.60">
    <property type="entry name" value="Homeodomain-like"/>
    <property type="match status" value="2"/>
</dbReference>
<evidence type="ECO:0000256" key="3">
    <source>
        <dbReference type="ARBA" id="ARBA00023125"/>
    </source>
</evidence>
<dbReference type="CDD" id="cd00167">
    <property type="entry name" value="SANT"/>
    <property type="match status" value="2"/>
</dbReference>